<dbReference type="EMBL" id="AUWU02000004">
    <property type="protein sequence ID" value="KAH0574397.1"/>
    <property type="molecule type" value="Genomic_DNA"/>
</dbReference>
<gene>
    <name evidence="1" type="ORF">SS50377_14090</name>
    <name evidence="2" type="ORF">SS50377_24352</name>
</gene>
<evidence type="ECO:0000313" key="2">
    <source>
        <dbReference type="EMBL" id="KAH0574397.1"/>
    </source>
</evidence>
<dbReference type="EMBL" id="KI546085">
    <property type="protein sequence ID" value="EST46096.1"/>
    <property type="molecule type" value="Genomic_DNA"/>
</dbReference>
<evidence type="ECO:0000313" key="3">
    <source>
        <dbReference type="Proteomes" id="UP000018208"/>
    </source>
</evidence>
<evidence type="ECO:0000313" key="1">
    <source>
        <dbReference type="EMBL" id="EST46096.1"/>
    </source>
</evidence>
<reference evidence="1 2" key="1">
    <citation type="journal article" date="2014" name="PLoS Genet.">
        <title>The Genome of Spironucleus salmonicida Highlights a Fish Pathogen Adapted to Fluctuating Environments.</title>
        <authorList>
            <person name="Xu F."/>
            <person name="Jerlstrom-Hultqvist J."/>
            <person name="Einarsson E."/>
            <person name="Astvaldsson A."/>
            <person name="Svard S.G."/>
            <person name="Andersson J.O."/>
        </authorList>
    </citation>
    <scope>NUCLEOTIDE SEQUENCE</scope>
    <source>
        <strain evidence="2">ATCC 50377</strain>
    </source>
</reference>
<protein>
    <submittedName>
        <fullName evidence="1">Uncharacterized protein</fullName>
    </submittedName>
</protein>
<name>V6LQW6_9EUKA</name>
<accession>V6LQW6</accession>
<proteinExistence type="predicted"/>
<dbReference type="Proteomes" id="UP000018208">
    <property type="component" value="Unassembled WGS sequence"/>
</dbReference>
<dbReference type="VEuPathDB" id="GiardiaDB:SS50377_24352"/>
<keyword evidence="3" id="KW-1185">Reference proteome</keyword>
<reference evidence="2" key="2">
    <citation type="submission" date="2020-12" db="EMBL/GenBank/DDBJ databases">
        <title>New Spironucleus salmonicida genome in near-complete chromosomes.</title>
        <authorList>
            <person name="Xu F."/>
            <person name="Kurt Z."/>
            <person name="Jimenez-Gonzalez A."/>
            <person name="Astvaldsson A."/>
            <person name="Andersson J.O."/>
            <person name="Svard S.G."/>
        </authorList>
    </citation>
    <scope>NUCLEOTIDE SEQUENCE</scope>
    <source>
        <strain evidence="2">ATCC 50377</strain>
    </source>
</reference>
<dbReference type="AlphaFoldDB" id="V6LQW6"/>
<organism evidence="1">
    <name type="scientific">Spironucleus salmonicida</name>
    <dbReference type="NCBI Taxonomy" id="348837"/>
    <lineage>
        <taxon>Eukaryota</taxon>
        <taxon>Metamonada</taxon>
        <taxon>Diplomonadida</taxon>
        <taxon>Hexamitidae</taxon>
        <taxon>Hexamitinae</taxon>
        <taxon>Spironucleus</taxon>
    </lineage>
</organism>
<sequence length="147" mass="16842">MIILLQILHYGTHATPENLQFPAQSNQIRLDRPVNTQPVSLSYEQRRYKHYGPSFDRTACPHQIFGTCRFLTLEYASTEDDAVRAVVSFQPFLHAQTLGDLFAEFKPESDFASAEFFLENLIVPGIELKCWKRSGRECDGVDWGLTE</sequence>